<protein>
    <recommendedName>
        <fullName evidence="6 19">Adenosylcobinamide-GDP ribazoletransferase</fullName>
        <ecNumber evidence="5 19">2.7.8.26</ecNumber>
    </recommendedName>
    <alternativeName>
        <fullName evidence="16 19">Cobalamin synthase</fullName>
    </alternativeName>
    <alternativeName>
        <fullName evidence="15 19">Cobalamin-5'-phosphate synthase</fullName>
    </alternativeName>
</protein>
<dbReference type="PANTHER" id="PTHR34148">
    <property type="entry name" value="ADENOSYLCOBINAMIDE-GDP RIBAZOLETRANSFERASE"/>
    <property type="match status" value="1"/>
</dbReference>
<evidence type="ECO:0000256" key="15">
    <source>
        <dbReference type="ARBA" id="ARBA00032605"/>
    </source>
</evidence>
<evidence type="ECO:0000256" key="13">
    <source>
        <dbReference type="ARBA" id="ARBA00023136"/>
    </source>
</evidence>
<evidence type="ECO:0000256" key="11">
    <source>
        <dbReference type="ARBA" id="ARBA00022842"/>
    </source>
</evidence>
<evidence type="ECO:0000256" key="3">
    <source>
        <dbReference type="ARBA" id="ARBA00004663"/>
    </source>
</evidence>
<evidence type="ECO:0000256" key="14">
    <source>
        <dbReference type="ARBA" id="ARBA00025228"/>
    </source>
</evidence>
<evidence type="ECO:0000256" key="5">
    <source>
        <dbReference type="ARBA" id="ARBA00013200"/>
    </source>
</evidence>
<dbReference type="NCBIfam" id="TIGR00317">
    <property type="entry name" value="cobS"/>
    <property type="match status" value="1"/>
</dbReference>
<evidence type="ECO:0000256" key="8">
    <source>
        <dbReference type="ARBA" id="ARBA00022573"/>
    </source>
</evidence>
<evidence type="ECO:0000256" key="17">
    <source>
        <dbReference type="ARBA" id="ARBA00048623"/>
    </source>
</evidence>
<comment type="function">
    <text evidence="14 19">Joins adenosylcobinamide-GDP and alpha-ribazole to generate adenosylcobalamin (Ado-cobalamin). Also synthesizes adenosylcobalamin 5'-phosphate from adenosylcobinamide-GDP and alpha-ribazole 5'-phosphate.</text>
</comment>
<gene>
    <name evidence="19" type="primary">cobS</name>
    <name evidence="20" type="ORF">AVDCRST_MAG88-2886</name>
</gene>
<sequence length="249" mass="26019">MGLIIALGFLTALPMPRRGKLTPAALARALPWFPIVGALVGGILVVLDLALALVFPAGARAALLLAATVLLTRGLHLDGLMDTCDGLFGSFVPERRLAIMHDSRVGAFGVLSAVVLLLVRYASLVALTGEWRVAALGGVPAFGRWALVCATVAFPYGRDKGLGLAFKQASGPGELAMATVSAIVLGAAWFWPFGAAAILPAAALTWLMARFALRRIPGLTGDVYGAINEFVEVLLVLLLLAAQTLVARR</sequence>
<dbReference type="Pfam" id="PF02654">
    <property type="entry name" value="CobS"/>
    <property type="match status" value="1"/>
</dbReference>
<evidence type="ECO:0000256" key="10">
    <source>
        <dbReference type="ARBA" id="ARBA00022692"/>
    </source>
</evidence>
<comment type="subcellular location">
    <subcellularLocation>
        <location evidence="2 19">Cell membrane</location>
        <topology evidence="2 19">Multi-pass membrane protein</topology>
    </subcellularLocation>
</comment>
<dbReference type="GO" id="GO:0051073">
    <property type="term" value="F:adenosylcobinamide-GDP ribazoletransferase activity"/>
    <property type="evidence" value="ECO:0007669"/>
    <property type="project" value="UniProtKB-UniRule"/>
</dbReference>
<evidence type="ECO:0000256" key="12">
    <source>
        <dbReference type="ARBA" id="ARBA00022989"/>
    </source>
</evidence>
<feature type="transmembrane region" description="Helical" evidence="19">
    <location>
        <begin position="29"/>
        <end position="55"/>
    </location>
</feature>
<keyword evidence="12 19" id="KW-1133">Transmembrane helix</keyword>
<evidence type="ECO:0000256" key="19">
    <source>
        <dbReference type="HAMAP-Rule" id="MF_00719"/>
    </source>
</evidence>
<feature type="transmembrane region" description="Helical" evidence="19">
    <location>
        <begin position="133"/>
        <end position="154"/>
    </location>
</feature>
<evidence type="ECO:0000256" key="16">
    <source>
        <dbReference type="ARBA" id="ARBA00032853"/>
    </source>
</evidence>
<keyword evidence="10 19" id="KW-0812">Transmembrane</keyword>
<dbReference type="PANTHER" id="PTHR34148:SF1">
    <property type="entry name" value="ADENOSYLCOBINAMIDE-GDP RIBAZOLETRANSFERASE"/>
    <property type="match status" value="1"/>
</dbReference>
<keyword evidence="8 19" id="KW-0169">Cobalamin biosynthesis</keyword>
<evidence type="ECO:0000313" key="20">
    <source>
        <dbReference type="EMBL" id="CAA9576746.1"/>
    </source>
</evidence>
<comment type="similarity">
    <text evidence="4 19">Belongs to the CobS family.</text>
</comment>
<evidence type="ECO:0000256" key="6">
    <source>
        <dbReference type="ARBA" id="ARBA00015850"/>
    </source>
</evidence>
<dbReference type="UniPathway" id="UPA00148">
    <property type="reaction ID" value="UER00238"/>
</dbReference>
<comment type="pathway">
    <text evidence="3 19">Cofactor biosynthesis; adenosylcobalamin biosynthesis; adenosylcobalamin from cob(II)yrinate a,c-diamide: step 7/7.</text>
</comment>
<keyword evidence="11 19" id="KW-0460">Magnesium</keyword>
<dbReference type="GO" id="GO:0005886">
    <property type="term" value="C:plasma membrane"/>
    <property type="evidence" value="ECO:0007669"/>
    <property type="project" value="UniProtKB-SubCell"/>
</dbReference>
<reference evidence="20" key="1">
    <citation type="submission" date="2020-02" db="EMBL/GenBank/DDBJ databases">
        <authorList>
            <person name="Meier V. D."/>
        </authorList>
    </citation>
    <scope>NUCLEOTIDE SEQUENCE</scope>
    <source>
        <strain evidence="20">AVDCRST_MAG88</strain>
    </source>
</reference>
<comment type="catalytic activity">
    <reaction evidence="17 19">
        <text>alpha-ribazole + adenosylcob(III)inamide-GDP = adenosylcob(III)alamin + GMP + H(+)</text>
        <dbReference type="Rhea" id="RHEA:16049"/>
        <dbReference type="ChEBI" id="CHEBI:10329"/>
        <dbReference type="ChEBI" id="CHEBI:15378"/>
        <dbReference type="ChEBI" id="CHEBI:18408"/>
        <dbReference type="ChEBI" id="CHEBI:58115"/>
        <dbReference type="ChEBI" id="CHEBI:60487"/>
        <dbReference type="EC" id="2.7.8.26"/>
    </reaction>
</comment>
<dbReference type="HAMAP" id="MF_00719">
    <property type="entry name" value="CobS"/>
    <property type="match status" value="1"/>
</dbReference>
<feature type="transmembrane region" description="Helical" evidence="19">
    <location>
        <begin position="223"/>
        <end position="246"/>
    </location>
</feature>
<organism evidence="20">
    <name type="scientific">uncultured Thermomicrobiales bacterium</name>
    <dbReference type="NCBI Taxonomy" id="1645740"/>
    <lineage>
        <taxon>Bacteria</taxon>
        <taxon>Pseudomonadati</taxon>
        <taxon>Thermomicrobiota</taxon>
        <taxon>Thermomicrobia</taxon>
        <taxon>Thermomicrobiales</taxon>
        <taxon>environmental samples</taxon>
    </lineage>
</organism>
<dbReference type="GO" id="GO:0009236">
    <property type="term" value="P:cobalamin biosynthetic process"/>
    <property type="evidence" value="ECO:0007669"/>
    <property type="project" value="UniProtKB-UniRule"/>
</dbReference>
<keyword evidence="9 19" id="KW-0808">Transferase</keyword>
<dbReference type="EMBL" id="CADCWM010000697">
    <property type="protein sequence ID" value="CAA9576746.1"/>
    <property type="molecule type" value="Genomic_DNA"/>
</dbReference>
<dbReference type="InterPro" id="IPR003805">
    <property type="entry name" value="CobS"/>
</dbReference>
<dbReference type="EC" id="2.7.8.26" evidence="5 19"/>
<feature type="transmembrane region" description="Helical" evidence="19">
    <location>
        <begin position="105"/>
        <end position="127"/>
    </location>
</feature>
<evidence type="ECO:0000256" key="4">
    <source>
        <dbReference type="ARBA" id="ARBA00010561"/>
    </source>
</evidence>
<comment type="cofactor">
    <cofactor evidence="1 19">
        <name>Mg(2+)</name>
        <dbReference type="ChEBI" id="CHEBI:18420"/>
    </cofactor>
</comment>
<accession>A0A6J4VEZ8</accession>
<dbReference type="GO" id="GO:0008818">
    <property type="term" value="F:cobalamin 5'-phosphate synthase activity"/>
    <property type="evidence" value="ECO:0007669"/>
    <property type="project" value="UniProtKB-UniRule"/>
</dbReference>
<evidence type="ECO:0000256" key="9">
    <source>
        <dbReference type="ARBA" id="ARBA00022679"/>
    </source>
</evidence>
<evidence type="ECO:0000256" key="7">
    <source>
        <dbReference type="ARBA" id="ARBA00022475"/>
    </source>
</evidence>
<keyword evidence="7 19" id="KW-1003">Cell membrane</keyword>
<comment type="catalytic activity">
    <reaction evidence="18 19">
        <text>alpha-ribazole 5'-phosphate + adenosylcob(III)inamide-GDP = adenosylcob(III)alamin 5'-phosphate + GMP + H(+)</text>
        <dbReference type="Rhea" id="RHEA:23560"/>
        <dbReference type="ChEBI" id="CHEBI:15378"/>
        <dbReference type="ChEBI" id="CHEBI:57918"/>
        <dbReference type="ChEBI" id="CHEBI:58115"/>
        <dbReference type="ChEBI" id="CHEBI:60487"/>
        <dbReference type="ChEBI" id="CHEBI:60493"/>
        <dbReference type="EC" id="2.7.8.26"/>
    </reaction>
</comment>
<keyword evidence="13 19" id="KW-0472">Membrane</keyword>
<evidence type="ECO:0000256" key="1">
    <source>
        <dbReference type="ARBA" id="ARBA00001946"/>
    </source>
</evidence>
<proteinExistence type="inferred from homology"/>
<feature type="transmembrane region" description="Helical" evidence="19">
    <location>
        <begin position="175"/>
        <end position="203"/>
    </location>
</feature>
<evidence type="ECO:0000256" key="2">
    <source>
        <dbReference type="ARBA" id="ARBA00004651"/>
    </source>
</evidence>
<dbReference type="AlphaFoldDB" id="A0A6J4VEZ8"/>
<evidence type="ECO:0000256" key="18">
    <source>
        <dbReference type="ARBA" id="ARBA00049504"/>
    </source>
</evidence>
<name>A0A6J4VEZ8_9BACT</name>